<keyword evidence="4" id="KW-1185">Reference proteome</keyword>
<feature type="domain" description="CobW/HypB/UreG nucleotide-binding" evidence="1">
    <location>
        <begin position="5"/>
        <end position="185"/>
    </location>
</feature>
<evidence type="ECO:0000313" key="3">
    <source>
        <dbReference type="EMBL" id="WXB95996.1"/>
    </source>
</evidence>
<dbReference type="InterPro" id="IPR051316">
    <property type="entry name" value="Zinc-reg_GTPase_activator"/>
</dbReference>
<dbReference type="SUPFAM" id="SSF52540">
    <property type="entry name" value="P-loop containing nucleoside triphosphate hydrolases"/>
    <property type="match status" value="1"/>
</dbReference>
<dbReference type="InterPro" id="IPR003495">
    <property type="entry name" value="CobW/HypB/UreG_nucleotide-bd"/>
</dbReference>
<dbReference type="Pfam" id="PF07683">
    <property type="entry name" value="CobW_C"/>
    <property type="match status" value="1"/>
</dbReference>
<protein>
    <submittedName>
        <fullName evidence="3">GTP-binding protein</fullName>
    </submittedName>
</protein>
<evidence type="ECO:0000259" key="2">
    <source>
        <dbReference type="Pfam" id="PF07683"/>
    </source>
</evidence>
<feature type="domain" description="CobW C-terminal" evidence="2">
    <location>
        <begin position="234"/>
        <end position="292"/>
    </location>
</feature>
<dbReference type="PANTHER" id="PTHR13748:SF62">
    <property type="entry name" value="COBW DOMAIN-CONTAINING PROTEIN"/>
    <property type="match status" value="1"/>
</dbReference>
<dbReference type="InterPro" id="IPR027417">
    <property type="entry name" value="P-loop_NTPase"/>
</dbReference>
<dbReference type="Gene3D" id="3.40.50.300">
    <property type="entry name" value="P-loop containing nucleotide triphosphate hydrolases"/>
    <property type="match status" value="1"/>
</dbReference>
<dbReference type="PANTHER" id="PTHR13748">
    <property type="entry name" value="COBW-RELATED"/>
    <property type="match status" value="1"/>
</dbReference>
<dbReference type="RefSeq" id="WP_338777739.1">
    <property type="nucleotide sequence ID" value="NZ_CP147407.1"/>
</dbReference>
<gene>
    <name evidence="3" type="ORF">WCV65_15725</name>
</gene>
<name>A0ABZ2NE08_9BACI</name>
<dbReference type="Pfam" id="PF02492">
    <property type="entry name" value="cobW"/>
    <property type="match status" value="1"/>
</dbReference>
<dbReference type="EMBL" id="CP147407">
    <property type="protein sequence ID" value="WXB95996.1"/>
    <property type="molecule type" value="Genomic_DNA"/>
</dbReference>
<proteinExistence type="predicted"/>
<evidence type="ECO:0000313" key="4">
    <source>
        <dbReference type="Proteomes" id="UP001377337"/>
    </source>
</evidence>
<reference evidence="3 4" key="1">
    <citation type="submission" date="2024-02" db="EMBL/GenBank/DDBJ databases">
        <title>Seven novel Bacillus-like species.</title>
        <authorList>
            <person name="Liu G."/>
        </authorList>
    </citation>
    <scope>NUCLEOTIDE SEQUENCE [LARGE SCALE GENOMIC DNA]</scope>
    <source>
        <strain evidence="3 4">FJAT-52054</strain>
    </source>
</reference>
<accession>A0ABZ2NE08</accession>
<dbReference type="CDD" id="cd03112">
    <property type="entry name" value="CobW-like"/>
    <property type="match status" value="1"/>
</dbReference>
<sequence>MQAIPVYVISGFLGSGKTTVLLKMLERLKERGKKTAVILNELGEVNLEAHLFQGETMYELLDGCICCTIKGDLSETLIRIAGELPDEPVDVLLIEGTGVANPAEIKSALMDPSISRTFELHSMIGIADAAHFLEYQSIFTSSKEIRMLMKEQIETADLLLMNKVDLIQDHKKNKIRRKLEKMVSSETSIIESIYADVSFSELEKKRSRIGEARGALHHHGTAIKTFRISPAQWTIRELEERLKAKPGLLRAKGIVSVEGGQAYSFQYASGIMEQEAISGTAEETAVILIGTGDDFTPEL</sequence>
<dbReference type="Proteomes" id="UP001377337">
    <property type="component" value="Chromosome"/>
</dbReference>
<evidence type="ECO:0000259" key="1">
    <source>
        <dbReference type="Pfam" id="PF02492"/>
    </source>
</evidence>
<dbReference type="InterPro" id="IPR011629">
    <property type="entry name" value="CobW-like_C"/>
</dbReference>
<organism evidence="3 4">
    <name type="scientific">Metabacillus sediminis</name>
    <dbReference type="NCBI Taxonomy" id="3117746"/>
    <lineage>
        <taxon>Bacteria</taxon>
        <taxon>Bacillati</taxon>
        <taxon>Bacillota</taxon>
        <taxon>Bacilli</taxon>
        <taxon>Bacillales</taxon>
        <taxon>Bacillaceae</taxon>
        <taxon>Metabacillus</taxon>
    </lineage>
</organism>